<dbReference type="Pfam" id="PF13151">
    <property type="entry name" value="DUF3990"/>
    <property type="match status" value="1"/>
</dbReference>
<dbReference type="KEGG" id="trc:DYE49_01475"/>
<name>A0A7M1XIF1_9SPIR</name>
<gene>
    <name evidence="1" type="ORF">DYE49_01475</name>
</gene>
<dbReference type="Proteomes" id="UP000593591">
    <property type="component" value="Chromosome"/>
</dbReference>
<dbReference type="InterPro" id="IPR025051">
    <property type="entry name" value="DUF3990"/>
</dbReference>
<evidence type="ECO:0000313" key="2">
    <source>
        <dbReference type="Proteomes" id="UP000593591"/>
    </source>
</evidence>
<proteinExistence type="predicted"/>
<accession>A0A7M1XIF1</accession>
<sequence length="187" mass="21728">MKLFHVGFAKLVHPDVFYGRKNADFAQGFYTSPDEDFVKKWAKTRPDQETILNIYELNEEGLKIKRFDRNEEWFEYIFNNRHFKEDYLSDYDVIIGPIANDTIYDTWGILTSGMVDEKKALEVLSLGPSYIQVAIKSVKASNQLTWLSSIVMSPEEVKSLRGEVRKEEIEYQKIVAEKLSNVIESIS</sequence>
<reference evidence="1 2" key="1">
    <citation type="submission" date="2018-08" db="EMBL/GenBank/DDBJ databases">
        <title>The first complete genome of Treponema rectale (CHPAT), a commensal spirochete of the bovine rectum.</title>
        <authorList>
            <person name="Staton G.J."/>
            <person name="Clegg S.R."/>
            <person name="Carter S.D."/>
            <person name="Radford A.D."/>
            <person name="Darby A."/>
            <person name="Hall N."/>
            <person name="Birtles R.J."/>
            <person name="Evans N.J."/>
        </authorList>
    </citation>
    <scope>NUCLEOTIDE SEQUENCE [LARGE SCALE GENOMIC DNA]</scope>
    <source>
        <strain evidence="1 2">CHPA</strain>
    </source>
</reference>
<dbReference type="AlphaFoldDB" id="A0A7M1XIF1"/>
<dbReference type="EMBL" id="CP031517">
    <property type="protein sequence ID" value="QOS39193.1"/>
    <property type="molecule type" value="Genomic_DNA"/>
</dbReference>
<organism evidence="1 2">
    <name type="scientific">Treponema rectale</name>
    <dbReference type="NCBI Taxonomy" id="744512"/>
    <lineage>
        <taxon>Bacteria</taxon>
        <taxon>Pseudomonadati</taxon>
        <taxon>Spirochaetota</taxon>
        <taxon>Spirochaetia</taxon>
        <taxon>Spirochaetales</taxon>
        <taxon>Treponemataceae</taxon>
        <taxon>Treponema</taxon>
    </lineage>
</organism>
<evidence type="ECO:0000313" key="1">
    <source>
        <dbReference type="EMBL" id="QOS39193.1"/>
    </source>
</evidence>
<protein>
    <submittedName>
        <fullName evidence="1">DUF3990 domain-containing protein</fullName>
    </submittedName>
</protein>